<keyword evidence="3" id="KW-0406">Ion transport</keyword>
<name>T1FMM4_HELRO</name>
<gene>
    <name evidence="5" type="primary">20210073</name>
    <name evidence="4" type="ORF">HELRODRAFT_185294</name>
</gene>
<accession>T1FMM4</accession>
<reference evidence="4 6" key="2">
    <citation type="journal article" date="2013" name="Nature">
        <title>Insights into bilaterian evolution from three spiralian genomes.</title>
        <authorList>
            <person name="Simakov O."/>
            <person name="Marletaz F."/>
            <person name="Cho S.J."/>
            <person name="Edsinger-Gonzales E."/>
            <person name="Havlak P."/>
            <person name="Hellsten U."/>
            <person name="Kuo D.H."/>
            <person name="Larsson T."/>
            <person name="Lv J."/>
            <person name="Arendt D."/>
            <person name="Savage R."/>
            <person name="Osoegawa K."/>
            <person name="de Jong P."/>
            <person name="Grimwood J."/>
            <person name="Chapman J.A."/>
            <person name="Shapiro H."/>
            <person name="Aerts A."/>
            <person name="Otillar R.P."/>
            <person name="Terry A.Y."/>
            <person name="Boore J.L."/>
            <person name="Grigoriev I.V."/>
            <person name="Lindberg D.R."/>
            <person name="Seaver E.C."/>
            <person name="Weisblat D.A."/>
            <person name="Putnam N.H."/>
            <person name="Rokhsar D.S."/>
        </authorList>
    </citation>
    <scope>NUCLEOTIDE SEQUENCE</scope>
</reference>
<dbReference type="InterPro" id="IPR038495">
    <property type="entry name" value="ATPase_E_C"/>
</dbReference>
<dbReference type="Proteomes" id="UP000015101">
    <property type="component" value="Unassembled WGS sequence"/>
</dbReference>
<dbReference type="SUPFAM" id="SSF160527">
    <property type="entry name" value="V-type ATPase subunit E-like"/>
    <property type="match status" value="1"/>
</dbReference>
<sequence length="226" mass="26163">MALSDADVQKQIKHMIAFIDQEANEKAEEIDAKAEEEFEIEKGRLVQMHRVKIMEQYERRQKQIELQRKIQISNLSNAARLKILKAREDHLRKVTEGTRQMLVKLTQDPSRYKILMEGLLTQCLFKLLEAEVVVRCKKQDAHIIEELIPKCVDYYMKSTGKKVKVTADKEQYLPSDSTGGVEALSGNLKIKVENTLDSRLQSISHTIAPELREILFGKNPNRKFRD</sequence>
<dbReference type="STRING" id="6412.T1FMM4"/>
<evidence type="ECO:0008006" key="7">
    <source>
        <dbReference type="Google" id="ProtNLM"/>
    </source>
</evidence>
<keyword evidence="6" id="KW-1185">Reference proteome</keyword>
<evidence type="ECO:0000256" key="1">
    <source>
        <dbReference type="ARBA" id="ARBA00005901"/>
    </source>
</evidence>
<dbReference type="OrthoDB" id="10263003at2759"/>
<dbReference type="PANTHER" id="PTHR45715">
    <property type="entry name" value="ATPASE H+-TRANSPORTING V1 SUBUNIT E1A-RELATED"/>
    <property type="match status" value="1"/>
</dbReference>
<keyword evidence="2" id="KW-0813">Transport</keyword>
<comment type="similarity">
    <text evidence="1">Belongs to the V-ATPase E subunit family.</text>
</comment>
<evidence type="ECO:0000256" key="3">
    <source>
        <dbReference type="ARBA" id="ARBA00023065"/>
    </source>
</evidence>
<dbReference type="AlphaFoldDB" id="T1FMM4"/>
<protein>
    <recommendedName>
        <fullName evidence="7">V-type proton ATPase subunit E</fullName>
    </recommendedName>
</protein>
<evidence type="ECO:0000256" key="2">
    <source>
        <dbReference type="ARBA" id="ARBA00022448"/>
    </source>
</evidence>
<dbReference type="HAMAP" id="MF_00311">
    <property type="entry name" value="ATP_synth_E_arch"/>
    <property type="match status" value="1"/>
</dbReference>
<dbReference type="RefSeq" id="XP_009011215.1">
    <property type="nucleotide sequence ID" value="XM_009012967.1"/>
</dbReference>
<evidence type="ECO:0000313" key="5">
    <source>
        <dbReference type="EnsemblMetazoa" id="HelroP185294"/>
    </source>
</evidence>
<dbReference type="GO" id="GO:0046961">
    <property type="term" value="F:proton-transporting ATPase activity, rotational mechanism"/>
    <property type="evidence" value="ECO:0000318"/>
    <property type="project" value="GO_Central"/>
</dbReference>
<dbReference type="HOGENOM" id="CLU_073641_2_0_1"/>
<dbReference type="CTD" id="20210073"/>
<reference evidence="6" key="1">
    <citation type="submission" date="2012-12" db="EMBL/GenBank/DDBJ databases">
        <authorList>
            <person name="Hellsten U."/>
            <person name="Grimwood J."/>
            <person name="Chapman J.A."/>
            <person name="Shapiro H."/>
            <person name="Aerts A."/>
            <person name="Otillar R.P."/>
            <person name="Terry A.Y."/>
            <person name="Boore J.L."/>
            <person name="Simakov O."/>
            <person name="Marletaz F."/>
            <person name="Cho S.-J."/>
            <person name="Edsinger-Gonzales E."/>
            <person name="Havlak P."/>
            <person name="Kuo D.-H."/>
            <person name="Larsson T."/>
            <person name="Lv J."/>
            <person name="Arendt D."/>
            <person name="Savage R."/>
            <person name="Osoegawa K."/>
            <person name="de Jong P."/>
            <person name="Lindberg D.R."/>
            <person name="Seaver E.C."/>
            <person name="Weisblat D.A."/>
            <person name="Putnam N.H."/>
            <person name="Grigoriev I.V."/>
            <person name="Rokhsar D.S."/>
        </authorList>
    </citation>
    <scope>NUCLEOTIDE SEQUENCE</scope>
</reference>
<dbReference type="OMA" id="QHMMAFI"/>
<evidence type="ECO:0000313" key="4">
    <source>
        <dbReference type="EMBL" id="ESO10946.1"/>
    </source>
</evidence>
<dbReference type="EnsemblMetazoa" id="HelroT185294">
    <property type="protein sequence ID" value="HelroP185294"/>
    <property type="gene ID" value="HelroG185294"/>
</dbReference>
<dbReference type="EMBL" id="AMQM01002784">
    <property type="status" value="NOT_ANNOTATED_CDS"/>
    <property type="molecule type" value="Genomic_DNA"/>
</dbReference>
<dbReference type="eggNOG" id="KOG1664">
    <property type="taxonomic scope" value="Eukaryota"/>
</dbReference>
<dbReference type="Pfam" id="PF01991">
    <property type="entry name" value="vATP-synt_E"/>
    <property type="match status" value="1"/>
</dbReference>
<dbReference type="Gene3D" id="6.10.250.1620">
    <property type="match status" value="1"/>
</dbReference>
<organism evidence="5 6">
    <name type="scientific">Helobdella robusta</name>
    <name type="common">Californian leech</name>
    <dbReference type="NCBI Taxonomy" id="6412"/>
    <lineage>
        <taxon>Eukaryota</taxon>
        <taxon>Metazoa</taxon>
        <taxon>Spiralia</taxon>
        <taxon>Lophotrochozoa</taxon>
        <taxon>Annelida</taxon>
        <taxon>Clitellata</taxon>
        <taxon>Hirudinea</taxon>
        <taxon>Rhynchobdellida</taxon>
        <taxon>Glossiphoniidae</taxon>
        <taxon>Helobdella</taxon>
    </lineage>
</organism>
<dbReference type="GO" id="GO:0033178">
    <property type="term" value="C:proton-transporting two-sector ATPase complex, catalytic domain"/>
    <property type="evidence" value="ECO:0007669"/>
    <property type="project" value="InterPro"/>
</dbReference>
<reference evidence="5" key="3">
    <citation type="submission" date="2015-06" db="UniProtKB">
        <authorList>
            <consortium name="EnsemblMetazoa"/>
        </authorList>
    </citation>
    <scope>IDENTIFICATION</scope>
</reference>
<dbReference type="Gene3D" id="3.30.2320.30">
    <property type="entry name" value="ATP synthase, E subunit, C-terminal"/>
    <property type="match status" value="1"/>
</dbReference>
<dbReference type="InParanoid" id="T1FMM4"/>
<dbReference type="EMBL" id="KB095858">
    <property type="protein sequence ID" value="ESO10946.1"/>
    <property type="molecule type" value="Genomic_DNA"/>
</dbReference>
<evidence type="ECO:0000313" key="6">
    <source>
        <dbReference type="Proteomes" id="UP000015101"/>
    </source>
</evidence>
<proteinExistence type="inferred from homology"/>
<dbReference type="KEGG" id="hro:HELRODRAFT_185294"/>
<dbReference type="InterPro" id="IPR002842">
    <property type="entry name" value="ATPase_V1_Esu"/>
</dbReference>
<dbReference type="GeneID" id="20210073"/>